<feature type="domain" description="Methyltransferase FkbM" evidence="1">
    <location>
        <begin position="54"/>
        <end position="207"/>
    </location>
</feature>
<dbReference type="AlphaFoldDB" id="A0A4R7S151"/>
<dbReference type="GO" id="GO:0032259">
    <property type="term" value="P:methylation"/>
    <property type="evidence" value="ECO:0007669"/>
    <property type="project" value="UniProtKB-KW"/>
</dbReference>
<keyword evidence="2" id="KW-0489">Methyltransferase</keyword>
<dbReference type="Pfam" id="PF05050">
    <property type="entry name" value="Methyltransf_21"/>
    <property type="match status" value="1"/>
</dbReference>
<dbReference type="PANTHER" id="PTHR36973:SF4">
    <property type="entry name" value="NODULATION PROTEIN"/>
    <property type="match status" value="1"/>
</dbReference>
<evidence type="ECO:0000313" key="3">
    <source>
        <dbReference type="Proteomes" id="UP000295662"/>
    </source>
</evidence>
<dbReference type="RefSeq" id="WP_133795565.1">
    <property type="nucleotide sequence ID" value="NZ_SOCA01000003.1"/>
</dbReference>
<dbReference type="EMBL" id="SOCA01000003">
    <property type="protein sequence ID" value="TDU71409.1"/>
    <property type="molecule type" value="Genomic_DNA"/>
</dbReference>
<reference evidence="2 3" key="1">
    <citation type="submission" date="2019-03" db="EMBL/GenBank/DDBJ databases">
        <title>Genomic Encyclopedia of Archaeal and Bacterial Type Strains, Phase II (KMG-II): from individual species to whole genera.</title>
        <authorList>
            <person name="Goeker M."/>
        </authorList>
    </citation>
    <scope>NUCLEOTIDE SEQUENCE [LARGE SCALE GENOMIC DNA]</scope>
    <source>
        <strain evidence="2 3">ATCC 25309</strain>
    </source>
</reference>
<keyword evidence="2" id="KW-0808">Transferase</keyword>
<dbReference type="PANTHER" id="PTHR36973">
    <property type="entry name" value="SLL1456 PROTEIN-RELATED"/>
    <property type="match status" value="1"/>
</dbReference>
<accession>A0A4R7S151</accession>
<dbReference type="Proteomes" id="UP000295662">
    <property type="component" value="Unassembled WGS sequence"/>
</dbReference>
<keyword evidence="3" id="KW-1185">Reference proteome</keyword>
<comment type="caution">
    <text evidence="2">The sequence shown here is derived from an EMBL/GenBank/DDBJ whole genome shotgun (WGS) entry which is preliminary data.</text>
</comment>
<evidence type="ECO:0000259" key="1">
    <source>
        <dbReference type="Pfam" id="PF05050"/>
    </source>
</evidence>
<protein>
    <submittedName>
        <fullName evidence="2">FkbM family methyltransferase</fullName>
    </submittedName>
</protein>
<proteinExistence type="predicted"/>
<dbReference type="InterPro" id="IPR029063">
    <property type="entry name" value="SAM-dependent_MTases_sf"/>
</dbReference>
<dbReference type="Gene3D" id="3.40.50.150">
    <property type="entry name" value="Vaccinia Virus protein VP39"/>
    <property type="match status" value="1"/>
</dbReference>
<dbReference type="InterPro" id="IPR053188">
    <property type="entry name" value="FkbM_Methyltransferase"/>
</dbReference>
<dbReference type="InterPro" id="IPR006342">
    <property type="entry name" value="FkbM_mtfrase"/>
</dbReference>
<sequence>MNIRTLFHQTVRIPLKKFGIHVCASHKYPVCSGSLLDLAVAAFLPTIDDFVVCQVGASDGKSSDPLEHLIDKYELKGILIEPLPGSFELLAKKYHRYERITCVNCAISDIEGLVTFYCPKNNGRTGISEFQKSGMTKVSLVKAGIPESDIEEISVNSKTLPQVMQDQGLAKIDLLQIDTEGYDYEIVKQGLKLPAPPAIIHFETIHLSRFDKLNSRHVLTAKGYSLIESETDTLAYQFNLLT</sequence>
<dbReference type="NCBIfam" id="TIGR01444">
    <property type="entry name" value="fkbM_fam"/>
    <property type="match status" value="1"/>
</dbReference>
<dbReference type="OrthoDB" id="9810122at2"/>
<name>A0A4R7S151_9BACT</name>
<dbReference type="SUPFAM" id="SSF53335">
    <property type="entry name" value="S-adenosyl-L-methionine-dependent methyltransferases"/>
    <property type="match status" value="1"/>
</dbReference>
<dbReference type="GO" id="GO:0008171">
    <property type="term" value="F:O-methyltransferase activity"/>
    <property type="evidence" value="ECO:0007669"/>
    <property type="project" value="TreeGrafter"/>
</dbReference>
<gene>
    <name evidence="2" type="ORF">EI77_02533</name>
</gene>
<organism evidence="2 3">
    <name type="scientific">Prosthecobacter fusiformis</name>
    <dbReference type="NCBI Taxonomy" id="48464"/>
    <lineage>
        <taxon>Bacteria</taxon>
        <taxon>Pseudomonadati</taxon>
        <taxon>Verrucomicrobiota</taxon>
        <taxon>Verrucomicrobiia</taxon>
        <taxon>Verrucomicrobiales</taxon>
        <taxon>Verrucomicrobiaceae</taxon>
        <taxon>Prosthecobacter</taxon>
    </lineage>
</organism>
<evidence type="ECO:0000313" key="2">
    <source>
        <dbReference type="EMBL" id="TDU71409.1"/>
    </source>
</evidence>